<dbReference type="Proteomes" id="UP000197596">
    <property type="component" value="Unassembled WGS sequence"/>
</dbReference>
<dbReference type="RefSeq" id="WP_088751781.1">
    <property type="nucleotide sequence ID" value="NZ_NJGU01000008.1"/>
</dbReference>
<reference evidence="1 2" key="1">
    <citation type="submission" date="2017-06" db="EMBL/GenBank/DDBJ databases">
        <title>Herbaspirillum phytohormonus sp. nov., isolated from the root nodule of Robinia pseudoacacia in lead-zinc mine.</title>
        <authorList>
            <person name="Fan M."/>
            <person name="Lin Y."/>
        </authorList>
    </citation>
    <scope>NUCLEOTIDE SEQUENCE [LARGE SCALE GENOMIC DNA]</scope>
    <source>
        <strain evidence="1 2">HZ10</strain>
    </source>
</reference>
<sequence length="258" mass="28662">METLTARDTDAPSRHIDIEAGTPEHAWQACDRLGALPAVELCELVPSRCRAVILAPHPDDETLGCGGLIGSLTALGRQVVVVAVSDGEGSHPQESTLYARLPEIRAYESANALRHLGLENAALQRMGIPDGEVTAHLPELKQWLRARLQPTDILFAPWRLDGHPDHEAVGHAASEMEQELGCKLIEVPIWTWHWARPDDARLPWGRARSLHLTPSVEQNKRLAMRCYRSQIGEDEGRTPVLPANVLAHFVRPYEVFFL</sequence>
<dbReference type="InterPro" id="IPR024078">
    <property type="entry name" value="LmbE-like_dom_sf"/>
</dbReference>
<dbReference type="AlphaFoldDB" id="A0A246WP69"/>
<dbReference type="PANTHER" id="PTHR12993:SF29">
    <property type="entry name" value="BLR3841 PROTEIN"/>
    <property type="match status" value="1"/>
</dbReference>
<dbReference type="EMBL" id="NJGU01000008">
    <property type="protein sequence ID" value="OWY28154.1"/>
    <property type="molecule type" value="Genomic_DNA"/>
</dbReference>
<comment type="caution">
    <text evidence="1">The sequence shown here is derived from an EMBL/GenBank/DDBJ whole genome shotgun (WGS) entry which is preliminary data.</text>
</comment>
<evidence type="ECO:0000313" key="1">
    <source>
        <dbReference type="EMBL" id="OWY28154.1"/>
    </source>
</evidence>
<dbReference type="InterPro" id="IPR003737">
    <property type="entry name" value="GlcNAc_PI_deacetylase-related"/>
</dbReference>
<dbReference type="Pfam" id="PF02585">
    <property type="entry name" value="PIG-L"/>
    <property type="match status" value="1"/>
</dbReference>
<dbReference type="GO" id="GO:0016811">
    <property type="term" value="F:hydrolase activity, acting on carbon-nitrogen (but not peptide) bonds, in linear amides"/>
    <property type="evidence" value="ECO:0007669"/>
    <property type="project" value="TreeGrafter"/>
</dbReference>
<organism evidence="1 2">
    <name type="scientific">Herbaspirillum robiniae</name>
    <dbReference type="NCBI Taxonomy" id="2014887"/>
    <lineage>
        <taxon>Bacteria</taxon>
        <taxon>Pseudomonadati</taxon>
        <taxon>Pseudomonadota</taxon>
        <taxon>Betaproteobacteria</taxon>
        <taxon>Burkholderiales</taxon>
        <taxon>Oxalobacteraceae</taxon>
        <taxon>Herbaspirillum</taxon>
    </lineage>
</organism>
<dbReference type="Gene3D" id="3.40.50.10320">
    <property type="entry name" value="LmbE-like"/>
    <property type="match status" value="1"/>
</dbReference>
<evidence type="ECO:0000313" key="2">
    <source>
        <dbReference type="Proteomes" id="UP000197596"/>
    </source>
</evidence>
<accession>A0A246WP69</accession>
<proteinExistence type="predicted"/>
<dbReference type="PANTHER" id="PTHR12993">
    <property type="entry name" value="N-ACETYLGLUCOSAMINYL-PHOSPHATIDYLINOSITOL DE-N-ACETYLASE-RELATED"/>
    <property type="match status" value="1"/>
</dbReference>
<protein>
    <submittedName>
        <fullName evidence="1">GlcNAc-PI de-N-acetylase</fullName>
    </submittedName>
</protein>
<gene>
    <name evidence="1" type="ORF">CEJ42_16170</name>
</gene>
<dbReference type="SUPFAM" id="SSF102588">
    <property type="entry name" value="LmbE-like"/>
    <property type="match status" value="1"/>
</dbReference>
<name>A0A246WP69_9BURK</name>